<feature type="non-terminal residue" evidence="2">
    <location>
        <position position="171"/>
    </location>
</feature>
<keyword evidence="3" id="KW-1185">Reference proteome</keyword>
<feature type="compositionally biased region" description="Pro residues" evidence="1">
    <location>
        <begin position="123"/>
        <end position="133"/>
    </location>
</feature>
<accession>A0ABT0BJ65</accession>
<sequence length="171" mass="17053">MTAIGAGRVNGSASANAPRAFKGTPASAASTPESPDPVVIPFCLPDPRDATAQPQHDSAPQGVPAAFTRSAYGATRRVNPLAMLGSAGAMLAIVATLATLQMTGTTPAPARLSVVTIDTLDTTPPPPPPPAPAPQTQAKSALAPPSVPKPMITLPSPGPVRIALDAPPPPV</sequence>
<evidence type="ECO:0000313" key="3">
    <source>
        <dbReference type="Proteomes" id="UP001162881"/>
    </source>
</evidence>
<gene>
    <name evidence="2" type="ORF">MTR62_20740</name>
</gene>
<dbReference type="EMBL" id="JALHLF010000216">
    <property type="protein sequence ID" value="MCJ2185094.1"/>
    <property type="molecule type" value="Genomic_DNA"/>
</dbReference>
<proteinExistence type="predicted"/>
<evidence type="ECO:0000313" key="2">
    <source>
        <dbReference type="EMBL" id="MCJ2185094.1"/>
    </source>
</evidence>
<evidence type="ECO:0000256" key="1">
    <source>
        <dbReference type="SAM" id="MobiDB-lite"/>
    </source>
</evidence>
<feature type="region of interest" description="Disordered" evidence="1">
    <location>
        <begin position="118"/>
        <end position="171"/>
    </location>
</feature>
<comment type="caution">
    <text evidence="2">The sequence shown here is derived from an EMBL/GenBank/DDBJ whole genome shotgun (WGS) entry which is preliminary data.</text>
</comment>
<reference evidence="2" key="1">
    <citation type="submission" date="2022-03" db="EMBL/GenBank/DDBJ databases">
        <title>Identification of a novel bacterium isolated from mangrove sediments.</title>
        <authorList>
            <person name="Pan X."/>
        </authorList>
    </citation>
    <scope>NUCLEOTIDE SEQUENCE</scope>
    <source>
        <strain evidence="2">B1949</strain>
    </source>
</reference>
<name>A0ABT0BJ65_9SPHN</name>
<protein>
    <recommendedName>
        <fullName evidence="4">Energy transducer TonB</fullName>
    </recommendedName>
</protein>
<evidence type="ECO:0008006" key="4">
    <source>
        <dbReference type="Google" id="ProtNLM"/>
    </source>
</evidence>
<feature type="region of interest" description="Disordered" evidence="1">
    <location>
        <begin position="1"/>
        <end position="38"/>
    </location>
</feature>
<dbReference type="Proteomes" id="UP001162881">
    <property type="component" value="Unassembled WGS sequence"/>
</dbReference>
<organism evidence="2 3">
    <name type="scientific">Novosphingobium organovorum</name>
    <dbReference type="NCBI Taxonomy" id="2930092"/>
    <lineage>
        <taxon>Bacteria</taxon>
        <taxon>Pseudomonadati</taxon>
        <taxon>Pseudomonadota</taxon>
        <taxon>Alphaproteobacteria</taxon>
        <taxon>Sphingomonadales</taxon>
        <taxon>Sphingomonadaceae</taxon>
        <taxon>Novosphingobium</taxon>
    </lineage>
</organism>